<protein>
    <submittedName>
        <fullName evidence="3">Uncharacterized protein YlxW (UPF0749 family)</fullName>
    </submittedName>
</protein>
<dbReference type="PANTHER" id="PTHR37313:SF2">
    <property type="entry name" value="UPF0749 PROTEIN YLXX"/>
    <property type="match status" value="1"/>
</dbReference>
<evidence type="ECO:0000313" key="4">
    <source>
        <dbReference type="Proteomes" id="UP000253034"/>
    </source>
</evidence>
<dbReference type="AlphaFoldDB" id="A0A369AXP4"/>
<organism evidence="3 4">
    <name type="scientific">Anaerobacterium chartisolvens</name>
    <dbReference type="NCBI Taxonomy" id="1297424"/>
    <lineage>
        <taxon>Bacteria</taxon>
        <taxon>Bacillati</taxon>
        <taxon>Bacillota</taxon>
        <taxon>Clostridia</taxon>
        <taxon>Eubacteriales</taxon>
        <taxon>Oscillospiraceae</taxon>
        <taxon>Anaerobacterium</taxon>
    </lineage>
</organism>
<reference evidence="3 4" key="1">
    <citation type="submission" date="2018-07" db="EMBL/GenBank/DDBJ databases">
        <title>Genomic Encyclopedia of Type Strains, Phase IV (KMG-IV): sequencing the most valuable type-strain genomes for metagenomic binning, comparative biology and taxonomic classification.</title>
        <authorList>
            <person name="Goeker M."/>
        </authorList>
    </citation>
    <scope>NUCLEOTIDE SEQUENCE [LARGE SCALE GENOMIC DNA]</scope>
    <source>
        <strain evidence="3 4">DSM 27016</strain>
    </source>
</reference>
<dbReference type="InterPro" id="IPR010273">
    <property type="entry name" value="DUF881"/>
</dbReference>
<dbReference type="OrthoDB" id="9776196at2"/>
<dbReference type="Proteomes" id="UP000253034">
    <property type="component" value="Unassembled WGS sequence"/>
</dbReference>
<comment type="similarity">
    <text evidence="1">Belongs to the UPF0749 family.</text>
</comment>
<dbReference type="RefSeq" id="WP_114298487.1">
    <property type="nucleotide sequence ID" value="NZ_QPJT01000016.1"/>
</dbReference>
<feature type="coiled-coil region" evidence="2">
    <location>
        <begin position="35"/>
        <end position="69"/>
    </location>
</feature>
<sequence length="242" mass="27554">MYRIDKKFIFFLAFLLLGVLVAMQARSVLNINKQKTSAEVRLEQYRVLLEEEKKRTEDLKLQISENEKKKDEYLKGFGDNARQNDYLKYMANEIGRLKLISGLSNVSGRGIVIKLDDAPAREIDNPNFLIIHDQDVYCVVNELKKAGAQAISINGERLIATSEQVCAGPNIRINKNRHPVPYEIKAIGNPELLIAGVEQSPKINEMRNFDIKVQISKSNDIVIEKYSYEISKLITSLEVAKK</sequence>
<name>A0A369AXP4_9FIRM</name>
<evidence type="ECO:0000313" key="3">
    <source>
        <dbReference type="EMBL" id="RCX13855.1"/>
    </source>
</evidence>
<dbReference type="Pfam" id="PF05949">
    <property type="entry name" value="DUF881"/>
    <property type="match status" value="1"/>
</dbReference>
<gene>
    <name evidence="3" type="ORF">DFR58_11691</name>
</gene>
<dbReference type="Gene3D" id="3.30.70.1880">
    <property type="entry name" value="Protein of unknown function DUF881"/>
    <property type="match status" value="1"/>
</dbReference>
<keyword evidence="4" id="KW-1185">Reference proteome</keyword>
<accession>A0A369AXP4</accession>
<evidence type="ECO:0000256" key="2">
    <source>
        <dbReference type="SAM" id="Coils"/>
    </source>
</evidence>
<evidence type="ECO:0000256" key="1">
    <source>
        <dbReference type="ARBA" id="ARBA00009108"/>
    </source>
</evidence>
<keyword evidence="2" id="KW-0175">Coiled coil</keyword>
<dbReference type="PANTHER" id="PTHR37313">
    <property type="entry name" value="UPF0749 PROTEIN RV1825"/>
    <property type="match status" value="1"/>
</dbReference>
<comment type="caution">
    <text evidence="3">The sequence shown here is derived from an EMBL/GenBank/DDBJ whole genome shotgun (WGS) entry which is preliminary data.</text>
</comment>
<proteinExistence type="inferred from homology"/>
<dbReference type="EMBL" id="QPJT01000016">
    <property type="protein sequence ID" value="RCX13855.1"/>
    <property type="molecule type" value="Genomic_DNA"/>
</dbReference>